<protein>
    <submittedName>
        <fullName evidence="1">Uncharacterized protein</fullName>
    </submittedName>
</protein>
<proteinExistence type="predicted"/>
<evidence type="ECO:0000313" key="1">
    <source>
        <dbReference type="EMBL" id="SOH05383.1"/>
    </source>
</evidence>
<keyword evidence="2" id="KW-1185">Reference proteome</keyword>
<evidence type="ECO:0000313" key="2">
    <source>
        <dbReference type="Proteomes" id="UP000221734"/>
    </source>
</evidence>
<name>A0A2C9CIJ3_KUEST</name>
<dbReference type="OrthoDB" id="291542at2"/>
<dbReference type="EMBL" id="LT934425">
    <property type="protein sequence ID" value="SOH05383.1"/>
    <property type="molecule type" value="Genomic_DNA"/>
</dbReference>
<dbReference type="Proteomes" id="UP000221734">
    <property type="component" value="Chromosome Kuenenia_stuttgartiensis_MBR1"/>
</dbReference>
<organism evidence="1 2">
    <name type="scientific">Kuenenia stuttgartiensis</name>
    <dbReference type="NCBI Taxonomy" id="174633"/>
    <lineage>
        <taxon>Bacteria</taxon>
        <taxon>Pseudomonadati</taxon>
        <taxon>Planctomycetota</taxon>
        <taxon>Candidatus Brocadiia</taxon>
        <taxon>Candidatus Brocadiales</taxon>
        <taxon>Candidatus Brocadiaceae</taxon>
        <taxon>Candidatus Kuenenia</taxon>
    </lineage>
</organism>
<gene>
    <name evidence="1" type="ORF">KSMBR1_2902</name>
</gene>
<dbReference type="AlphaFoldDB" id="A0A2C9CIJ3"/>
<accession>A0A2C9CIJ3</accession>
<dbReference type="KEGG" id="kst:KSMBR1_2902"/>
<sequence>MIIPEIKKMSTVEHLQAMEELWDALCHEELGAAFGRNQIQNTNIEIRNKFK</sequence>
<reference evidence="2" key="1">
    <citation type="submission" date="2017-10" db="EMBL/GenBank/DDBJ databases">
        <authorList>
            <person name="Frank J."/>
        </authorList>
    </citation>
    <scope>NUCLEOTIDE SEQUENCE [LARGE SCALE GENOMIC DNA]</scope>
</reference>
<dbReference type="RefSeq" id="WP_157820626.1">
    <property type="nucleotide sequence ID" value="NZ_LT934425.1"/>
</dbReference>